<dbReference type="STRING" id="694573.A0A194V240"/>
<sequence>MSFTTQATQEPASSPSLLQEPTMPSQKPQTSQPSQLRRSRPSQVQTHNLTSQPQTTTAPHSAFTNSSMASSPQQVSPVLSPESEILTNNSSIQPSPEPTRGRDCESSPLPLIEPLPEPIITRKTSTNSLPQSLSSERSTQNEPVQPKKNIIRRISTRVKTESSRLRGNRRTSSTHPVSRDASVGPAVLRRGRSDSSATAPPDYAVAIGSDSDDETGIAREQQVSHPVPIAEGEAVRDFSPASTAASVAASSRSSDIHTGPVIPQTLLQGMMISKVSTKRRKRLNLVLDAEAGKVSWDKNRPSKCVYIDDIKEIRVSPDVRQYRLDCGAAEAEETRFFSILYAVPDKKQKTMHLIADDDDAFQAWVTTLDALAKHRQALMSSLMSFNDRAIRIYWRKEMARLYSENPPVDEQIDFAGVERVCRNLHIHVSQESLKAKFDEADKTQTGQLNFDEFQDFVRLTARRGDVRAVYREIASDPEGGLTCEDFIKFLKHVQNENVEDVASWEAVFHQFSRVKQVEPSPAGCSSEKPRMSESALAKYLTSIHNTPLEAVPKDCELDRPINEYFISSSHNTYLIGRQVGDVSSIEGYISALMRGCRCVEVDCWDGPDNQPIVTHGKTLTSQIQFREVIGAINKYAFVKSAYPLWISLEVHCNATQQEVMANIMKDIFGEKLVTDKLEGYEDRLPTPEQLKGRILIKCKTPNFNEPKNAEANGTGRKRGNSLTSPFSRPTTIPESPVPNSPLLGPNHPAVRRGSNRRVNTITEGEISDAREALSSSSSDDSGPEKNRRSKQSKITKVLGDLGVYCLGIKFRGFDDADCKIFNHILSFKEGTFLNNSSTKASKGALFRHNMRYLMRVYPGQYRFTSNNFDPLIYWRRGVQMAALNWQTFDLGMQFNQAMFAGGKDASGYVLKPRAFREIEMIPNSLSRFETTPNYPEELNNKRERKNVTFTIDIISAQQLMRPFNLGERRTVNPYVEVEVFLADDKRDKQEANGQPLRGPLRHRTKIIKENGFNPVFDNKFTFNVKTKYPDLVFVRWSVKLSEGGNYNDRSPAVATYMAKLTSLKQGYRTLPLLDHNGDRYLFSTLFCRIKVDPITSVFVDYDAVLDNSNKLKTLGRTVFARTAGQSPKSSFEKDSGYTP</sequence>
<evidence type="ECO:0000256" key="1">
    <source>
        <dbReference type="ARBA" id="ARBA00012368"/>
    </source>
</evidence>
<dbReference type="Gene3D" id="2.60.40.150">
    <property type="entry name" value="C2 domain"/>
    <property type="match status" value="1"/>
</dbReference>
<dbReference type="Pfam" id="PF00388">
    <property type="entry name" value="PI-PLC-X"/>
    <property type="match status" value="1"/>
</dbReference>
<evidence type="ECO:0000256" key="5">
    <source>
        <dbReference type="ARBA" id="ARBA00023224"/>
    </source>
</evidence>
<dbReference type="GO" id="GO:0005509">
    <property type="term" value="F:calcium ion binding"/>
    <property type="evidence" value="ECO:0007669"/>
    <property type="project" value="InterPro"/>
</dbReference>
<evidence type="ECO:0000313" key="11">
    <source>
        <dbReference type="EMBL" id="KUI57964.1"/>
    </source>
</evidence>
<protein>
    <recommendedName>
        <fullName evidence="1 6">Phosphoinositide phospholipase C</fullName>
        <ecNumber evidence="1 6">3.1.4.11</ecNumber>
    </recommendedName>
</protein>
<keyword evidence="3 6" id="KW-0442">Lipid degradation</keyword>
<dbReference type="GO" id="GO:0016042">
    <property type="term" value="P:lipid catabolic process"/>
    <property type="evidence" value="ECO:0007669"/>
    <property type="project" value="UniProtKB-KW"/>
</dbReference>
<dbReference type="GO" id="GO:0051209">
    <property type="term" value="P:release of sequestered calcium ion into cytosol"/>
    <property type="evidence" value="ECO:0007669"/>
    <property type="project" value="TreeGrafter"/>
</dbReference>
<dbReference type="InterPro" id="IPR017946">
    <property type="entry name" value="PLC-like_Pdiesterase_TIM-brl"/>
</dbReference>
<evidence type="ECO:0000259" key="9">
    <source>
        <dbReference type="PROSITE" id="PS50008"/>
    </source>
</evidence>
<dbReference type="Gene3D" id="2.30.29.30">
    <property type="entry name" value="Pleckstrin-homology domain (PH domain)/Phosphotyrosine-binding domain (PTB)"/>
    <property type="match status" value="1"/>
</dbReference>
<evidence type="ECO:0000256" key="3">
    <source>
        <dbReference type="ARBA" id="ARBA00022963"/>
    </source>
</evidence>
<dbReference type="CDD" id="cd08598">
    <property type="entry name" value="PI-PLC1c_yeast"/>
    <property type="match status" value="1"/>
</dbReference>
<keyword evidence="5" id="KW-0807">Transducer</keyword>
<dbReference type="CDD" id="cd13360">
    <property type="entry name" value="PH_PLC_fungal"/>
    <property type="match status" value="1"/>
</dbReference>
<dbReference type="Proteomes" id="UP000078576">
    <property type="component" value="Unassembled WGS sequence"/>
</dbReference>
<dbReference type="InterPro" id="IPR001192">
    <property type="entry name" value="PI-PLC_fam"/>
</dbReference>
<dbReference type="CDD" id="cd16207">
    <property type="entry name" value="EFh_ScPlc1p_like"/>
    <property type="match status" value="1"/>
</dbReference>
<feature type="compositionally biased region" description="Low complexity" evidence="7">
    <location>
        <begin position="21"/>
        <end position="36"/>
    </location>
</feature>
<feature type="domain" description="EF-hand" evidence="10">
    <location>
        <begin position="428"/>
        <end position="463"/>
    </location>
</feature>
<dbReference type="SUPFAM" id="SSF47473">
    <property type="entry name" value="EF-hand"/>
    <property type="match status" value="1"/>
</dbReference>
<dbReference type="InterPro" id="IPR011993">
    <property type="entry name" value="PH-like_dom_sf"/>
</dbReference>
<name>A0A194V240_CYTMA</name>
<dbReference type="PROSITE" id="PS50004">
    <property type="entry name" value="C2"/>
    <property type="match status" value="1"/>
</dbReference>
<feature type="domain" description="PI-PLC Y-box" evidence="9">
    <location>
        <begin position="798"/>
        <end position="916"/>
    </location>
</feature>
<feature type="region of interest" description="Disordered" evidence="7">
    <location>
        <begin position="702"/>
        <end position="791"/>
    </location>
</feature>
<dbReference type="GO" id="GO:0048015">
    <property type="term" value="P:phosphatidylinositol-mediated signaling"/>
    <property type="evidence" value="ECO:0007669"/>
    <property type="project" value="TreeGrafter"/>
</dbReference>
<feature type="domain" description="C2" evidence="8">
    <location>
        <begin position="930"/>
        <end position="1074"/>
    </location>
</feature>
<dbReference type="EC" id="3.1.4.11" evidence="1 6"/>
<evidence type="ECO:0000256" key="6">
    <source>
        <dbReference type="RuleBase" id="RU361133"/>
    </source>
</evidence>
<dbReference type="PROSITE" id="PS50222">
    <property type="entry name" value="EF_HAND_2"/>
    <property type="match status" value="1"/>
</dbReference>
<dbReference type="PANTHER" id="PTHR10336">
    <property type="entry name" value="PHOSPHOINOSITIDE-SPECIFIC PHOSPHOLIPASE C FAMILY PROTEIN"/>
    <property type="match status" value="1"/>
</dbReference>
<feature type="compositionally biased region" description="Polar residues" evidence="7">
    <location>
        <begin position="85"/>
        <end position="94"/>
    </location>
</feature>
<feature type="compositionally biased region" description="Polar residues" evidence="7">
    <location>
        <begin position="122"/>
        <end position="143"/>
    </location>
</feature>
<evidence type="ECO:0000256" key="7">
    <source>
        <dbReference type="SAM" id="MobiDB-lite"/>
    </source>
</evidence>
<accession>A0A194V240</accession>
<dbReference type="InterPro" id="IPR035892">
    <property type="entry name" value="C2_domain_sf"/>
</dbReference>
<gene>
    <name evidence="11" type="ORF">VP1G_05260</name>
</gene>
<keyword evidence="2 6" id="KW-0378">Hydrolase</keyword>
<dbReference type="InterPro" id="IPR001711">
    <property type="entry name" value="PLipase_C_Pinositol-sp_Y"/>
</dbReference>
<feature type="compositionally biased region" description="Low complexity" evidence="7">
    <location>
        <begin position="70"/>
        <end position="83"/>
    </location>
</feature>
<organism evidence="11 12">
    <name type="scientific">Cytospora mali</name>
    <name type="common">Apple Valsa canker fungus</name>
    <name type="synonym">Valsa mali</name>
    <dbReference type="NCBI Taxonomy" id="578113"/>
    <lineage>
        <taxon>Eukaryota</taxon>
        <taxon>Fungi</taxon>
        <taxon>Dikarya</taxon>
        <taxon>Ascomycota</taxon>
        <taxon>Pezizomycotina</taxon>
        <taxon>Sordariomycetes</taxon>
        <taxon>Sordariomycetidae</taxon>
        <taxon>Diaporthales</taxon>
        <taxon>Cytosporaceae</taxon>
        <taxon>Cytospora</taxon>
    </lineage>
</organism>
<evidence type="ECO:0000256" key="4">
    <source>
        <dbReference type="ARBA" id="ARBA00023098"/>
    </source>
</evidence>
<evidence type="ECO:0000313" key="12">
    <source>
        <dbReference type="Proteomes" id="UP000078576"/>
    </source>
</evidence>
<dbReference type="Gene3D" id="3.20.20.190">
    <property type="entry name" value="Phosphatidylinositol (PI) phosphodiesterase"/>
    <property type="match status" value="1"/>
</dbReference>
<dbReference type="SUPFAM" id="SSF51695">
    <property type="entry name" value="PLC-like phosphodiesterases"/>
    <property type="match status" value="1"/>
</dbReference>
<dbReference type="InterPro" id="IPR000008">
    <property type="entry name" value="C2_dom"/>
</dbReference>
<dbReference type="InterPro" id="IPR002048">
    <property type="entry name" value="EF_hand_dom"/>
</dbReference>
<dbReference type="Pfam" id="PF00168">
    <property type="entry name" value="C2"/>
    <property type="match status" value="1"/>
</dbReference>
<dbReference type="InterPro" id="IPR000909">
    <property type="entry name" value="PLipase_C_PInositol-sp_X_dom"/>
</dbReference>
<feature type="compositionally biased region" description="Polar residues" evidence="7">
    <location>
        <begin position="720"/>
        <end position="733"/>
    </location>
</feature>
<dbReference type="Pfam" id="PF00387">
    <property type="entry name" value="PI-PLC-Y"/>
    <property type="match status" value="1"/>
</dbReference>
<keyword evidence="4 6" id="KW-0443">Lipid metabolism</keyword>
<dbReference type="SMART" id="SM00149">
    <property type="entry name" value="PLCYc"/>
    <property type="match status" value="1"/>
</dbReference>
<dbReference type="SUPFAM" id="SSF49562">
    <property type="entry name" value="C2 domain (Calcium/lipid-binding domain, CaLB)"/>
    <property type="match status" value="1"/>
</dbReference>
<dbReference type="OrthoDB" id="269822at2759"/>
<dbReference type="CDD" id="cd00275">
    <property type="entry name" value="C2_PLC_like"/>
    <property type="match status" value="1"/>
</dbReference>
<proteinExistence type="predicted"/>
<dbReference type="PRINTS" id="PR00390">
    <property type="entry name" value="PHPHLIPASEC"/>
</dbReference>
<dbReference type="AlphaFoldDB" id="A0A194V240"/>
<dbReference type="Gene3D" id="1.10.238.10">
    <property type="entry name" value="EF-hand"/>
    <property type="match status" value="1"/>
</dbReference>
<evidence type="ECO:0000259" key="8">
    <source>
        <dbReference type="PROSITE" id="PS50004"/>
    </source>
</evidence>
<dbReference type="EMBL" id="KN714706">
    <property type="protein sequence ID" value="KUI57964.1"/>
    <property type="molecule type" value="Genomic_DNA"/>
</dbReference>
<evidence type="ECO:0000256" key="2">
    <source>
        <dbReference type="ARBA" id="ARBA00022801"/>
    </source>
</evidence>
<dbReference type="PROSITE" id="PS50007">
    <property type="entry name" value="PIPLC_X_DOMAIN"/>
    <property type="match status" value="1"/>
</dbReference>
<dbReference type="InterPro" id="IPR037755">
    <property type="entry name" value="Plc1_PH"/>
</dbReference>
<feature type="compositionally biased region" description="Polar residues" evidence="7">
    <location>
        <begin position="1"/>
        <end position="19"/>
    </location>
</feature>
<dbReference type="GO" id="GO:0004435">
    <property type="term" value="F:phosphatidylinositol-4,5-bisphosphate phospholipase C activity"/>
    <property type="evidence" value="ECO:0007669"/>
    <property type="project" value="UniProtKB-EC"/>
</dbReference>
<reference evidence="12" key="1">
    <citation type="submission" date="2014-12" db="EMBL/GenBank/DDBJ databases">
        <title>Genome Sequence of Valsa Canker Pathogens Uncovers a Specific Adaption of Colonization on Woody Bark.</title>
        <authorList>
            <person name="Yin Z."/>
            <person name="Liu H."/>
            <person name="Gao X."/>
            <person name="Li Z."/>
            <person name="Song N."/>
            <person name="Ke X."/>
            <person name="Dai Q."/>
            <person name="Wu Y."/>
            <person name="Sun Y."/>
            <person name="Xu J.-R."/>
            <person name="Kang Z.K."/>
            <person name="Wang L."/>
            <person name="Huang L."/>
        </authorList>
    </citation>
    <scope>NUCLEOTIDE SEQUENCE [LARGE SCALE GENOMIC DNA]</scope>
    <source>
        <strain evidence="12">SXYL134</strain>
    </source>
</reference>
<feature type="region of interest" description="Disordered" evidence="7">
    <location>
        <begin position="1"/>
        <end position="214"/>
    </location>
</feature>
<dbReference type="PROSITE" id="PS50008">
    <property type="entry name" value="PIPLC_Y_DOMAIN"/>
    <property type="match status" value="1"/>
</dbReference>
<feature type="compositionally biased region" description="Polar residues" evidence="7">
    <location>
        <begin position="44"/>
        <end position="69"/>
    </location>
</feature>
<evidence type="ECO:0000259" key="10">
    <source>
        <dbReference type="PROSITE" id="PS50222"/>
    </source>
</evidence>
<dbReference type="InterPro" id="IPR011992">
    <property type="entry name" value="EF-hand-dom_pair"/>
</dbReference>
<keyword evidence="12" id="KW-1185">Reference proteome</keyword>
<dbReference type="PANTHER" id="PTHR10336:SF36">
    <property type="entry name" value="1-PHOSPHATIDYLINOSITOL 4,5-BISPHOSPHATE PHOSPHODIESTERASE BETA-4"/>
    <property type="match status" value="1"/>
</dbReference>
<comment type="catalytic activity">
    <reaction evidence="6">
        <text>a 1,2-diacyl-sn-glycero-3-phospho-(1D-myo-inositol-4,5-bisphosphate) + H2O = 1D-myo-inositol 1,4,5-trisphosphate + a 1,2-diacyl-sn-glycerol + H(+)</text>
        <dbReference type="Rhea" id="RHEA:33179"/>
        <dbReference type="ChEBI" id="CHEBI:15377"/>
        <dbReference type="ChEBI" id="CHEBI:15378"/>
        <dbReference type="ChEBI" id="CHEBI:17815"/>
        <dbReference type="ChEBI" id="CHEBI:58456"/>
        <dbReference type="ChEBI" id="CHEBI:203600"/>
        <dbReference type="EC" id="3.1.4.11"/>
    </reaction>
</comment>
<dbReference type="SMART" id="SM00148">
    <property type="entry name" value="PLCXc"/>
    <property type="match status" value="1"/>
</dbReference>
<dbReference type="SMART" id="SM00239">
    <property type="entry name" value="C2"/>
    <property type="match status" value="1"/>
</dbReference>
<dbReference type="SUPFAM" id="SSF50729">
    <property type="entry name" value="PH domain-like"/>
    <property type="match status" value="1"/>
</dbReference>